<dbReference type="InterPro" id="IPR027681">
    <property type="entry name" value="IRSp53/IRTKS/Pinkbar"/>
</dbReference>
<evidence type="ECO:0000259" key="19">
    <source>
        <dbReference type="PROSITE" id="PS51338"/>
    </source>
</evidence>
<dbReference type="PROSITE" id="PS50002">
    <property type="entry name" value="SH3"/>
    <property type="match status" value="1"/>
</dbReference>
<feature type="region of interest" description="Disordered" evidence="17">
    <location>
        <begin position="285"/>
        <end position="369"/>
    </location>
</feature>
<organism evidence="20 21">
    <name type="scientific">Esox lucius</name>
    <name type="common">Northern pike</name>
    <dbReference type="NCBI Taxonomy" id="8010"/>
    <lineage>
        <taxon>Eukaryota</taxon>
        <taxon>Metazoa</taxon>
        <taxon>Chordata</taxon>
        <taxon>Craniata</taxon>
        <taxon>Vertebrata</taxon>
        <taxon>Euteleostomi</taxon>
        <taxon>Actinopterygii</taxon>
        <taxon>Neopterygii</taxon>
        <taxon>Teleostei</taxon>
        <taxon>Protacanthopterygii</taxon>
        <taxon>Esociformes</taxon>
        <taxon>Esocidae</taxon>
        <taxon>Esox</taxon>
    </lineage>
</organism>
<dbReference type="GO" id="GO:0051764">
    <property type="term" value="P:actin crosslink formation"/>
    <property type="evidence" value="ECO:0007669"/>
    <property type="project" value="TreeGrafter"/>
</dbReference>
<dbReference type="InterPro" id="IPR027267">
    <property type="entry name" value="AH/BAR_dom_sf"/>
</dbReference>
<dbReference type="GO" id="GO:0005856">
    <property type="term" value="C:cytoskeleton"/>
    <property type="evidence" value="ECO:0007669"/>
    <property type="project" value="UniProtKB-SubCell"/>
</dbReference>
<dbReference type="SUPFAM" id="SSF103657">
    <property type="entry name" value="BAR/IMD domain-like"/>
    <property type="match status" value="1"/>
</dbReference>
<dbReference type="Bgee" id="ENSELUG00000014636">
    <property type="expression patterns" value="Expressed in brain and 6 other cell types or tissues"/>
</dbReference>
<feature type="region of interest" description="Disordered" evidence="17">
    <location>
        <begin position="585"/>
        <end position="633"/>
    </location>
</feature>
<dbReference type="GO" id="GO:0030838">
    <property type="term" value="P:positive regulation of actin filament polymerization"/>
    <property type="evidence" value="ECO:0007669"/>
    <property type="project" value="TreeGrafter"/>
</dbReference>
<keyword evidence="8 16" id="KW-0175">Coiled coil</keyword>
<evidence type="ECO:0000256" key="6">
    <source>
        <dbReference type="ARBA" id="ARBA00022490"/>
    </source>
</evidence>
<dbReference type="InterPro" id="IPR030128">
    <property type="entry name" value="BAIP2_I-BAR_dom"/>
</dbReference>
<evidence type="ECO:0000256" key="17">
    <source>
        <dbReference type="SAM" id="MobiDB-lite"/>
    </source>
</evidence>
<name>A0A3P9A4E7_ESOLU</name>
<evidence type="ECO:0000256" key="7">
    <source>
        <dbReference type="ARBA" id="ARBA00022553"/>
    </source>
</evidence>
<evidence type="ECO:0000259" key="18">
    <source>
        <dbReference type="PROSITE" id="PS50002"/>
    </source>
</evidence>
<dbReference type="GeneID" id="105018995"/>
<keyword evidence="7" id="KW-0597">Phosphoprotein</keyword>
<reference evidence="21" key="1">
    <citation type="journal article" date="2014" name="PLoS ONE">
        <title>The genome and linkage map of the northern pike (Esox lucius): conserved synteny revealed between the salmonid sister group and the Neoteleostei.</title>
        <authorList>
            <person name="Rondeau E.B."/>
            <person name="Minkley D.R."/>
            <person name="Leong J.S."/>
            <person name="Messmer A.M."/>
            <person name="Jantzen J.R."/>
            <person name="von Schalburg K.R."/>
            <person name="Lemon C."/>
            <person name="Bird N.H."/>
            <person name="Koop B.F."/>
        </authorList>
    </citation>
    <scope>NUCLEOTIDE SEQUENCE</scope>
</reference>
<keyword evidence="6" id="KW-0963">Cytoplasm</keyword>
<evidence type="ECO:0000256" key="1">
    <source>
        <dbReference type="ARBA" id="ARBA00004170"/>
    </source>
</evidence>
<evidence type="ECO:0000256" key="13">
    <source>
        <dbReference type="ARBA" id="ARBA00044790"/>
    </source>
</evidence>
<dbReference type="OrthoDB" id="3800937at2759"/>
<evidence type="ECO:0000256" key="9">
    <source>
        <dbReference type="ARBA" id="ARBA00023136"/>
    </source>
</evidence>
<dbReference type="GO" id="GO:0016020">
    <property type="term" value="C:membrane"/>
    <property type="evidence" value="ECO:0007669"/>
    <property type="project" value="UniProtKB-SubCell"/>
</dbReference>
<evidence type="ECO:0000256" key="4">
    <source>
        <dbReference type="ARBA" id="ARBA00004486"/>
    </source>
</evidence>
<protein>
    <recommendedName>
        <fullName evidence="13">BAR/IMD domain-containing adapter protein 2</fullName>
    </recommendedName>
    <alternativeName>
        <fullName evidence="14">Brain-specific angiogenesis inhibitor 1-associated protein 2</fullName>
    </alternativeName>
</protein>
<evidence type="ECO:0000256" key="11">
    <source>
        <dbReference type="ARBA" id="ARBA00023273"/>
    </source>
</evidence>
<dbReference type="Ensembl" id="ENSELUT00000023459.3">
    <property type="protein sequence ID" value="ENSELUP00000035609.1"/>
    <property type="gene ID" value="ENSELUG00000014636.3"/>
</dbReference>
<dbReference type="GO" id="GO:0007009">
    <property type="term" value="P:plasma membrane organization"/>
    <property type="evidence" value="ECO:0007669"/>
    <property type="project" value="InterPro"/>
</dbReference>
<dbReference type="SUPFAM" id="SSF50044">
    <property type="entry name" value="SH3-domain"/>
    <property type="match status" value="1"/>
</dbReference>
<dbReference type="CDD" id="cd07646">
    <property type="entry name" value="I-BAR_IMD_IRSp53"/>
    <property type="match status" value="1"/>
</dbReference>
<dbReference type="CDD" id="cd11779">
    <property type="entry name" value="SH3_Irsp53_BAIAP2L"/>
    <property type="match status" value="1"/>
</dbReference>
<dbReference type="RefSeq" id="XP_010883144.1">
    <property type="nucleotide sequence ID" value="XM_010884842.4"/>
</dbReference>
<keyword evidence="5 15" id="KW-0728">SH3 domain</keyword>
<dbReference type="AlphaFoldDB" id="A0A3P9A4E7"/>
<evidence type="ECO:0000256" key="14">
    <source>
        <dbReference type="ARBA" id="ARBA00044812"/>
    </source>
</evidence>
<evidence type="ECO:0000256" key="3">
    <source>
        <dbReference type="ARBA" id="ARBA00004466"/>
    </source>
</evidence>
<evidence type="ECO:0000256" key="16">
    <source>
        <dbReference type="SAM" id="Coils"/>
    </source>
</evidence>
<proteinExistence type="predicted"/>
<keyword evidence="9" id="KW-0472">Membrane</keyword>
<feature type="coiled-coil region" evidence="16">
    <location>
        <begin position="118"/>
        <end position="145"/>
    </location>
</feature>
<dbReference type="Gene3D" id="1.20.1270.60">
    <property type="entry name" value="Arfaptin homology (AH) domain/BAR domain"/>
    <property type="match status" value="1"/>
</dbReference>
<dbReference type="FunFam" id="1.20.1270.60:FF:000011">
    <property type="entry name" value="Brain-specific angiogenesis inhibitor 1-associated protein 2"/>
    <property type="match status" value="1"/>
</dbReference>
<dbReference type="GO" id="GO:0001726">
    <property type="term" value="C:ruffle"/>
    <property type="evidence" value="ECO:0007669"/>
    <property type="project" value="UniProtKB-SubCell"/>
</dbReference>
<comment type="subcellular location">
    <subcellularLocation>
        <location evidence="4">Cell projection</location>
        <location evidence="4">Filopodium</location>
    </subcellularLocation>
    <subcellularLocation>
        <location evidence="3">Cell projection</location>
        <location evidence="3">Ruffle</location>
    </subcellularLocation>
    <subcellularLocation>
        <location evidence="2">Cytoplasm</location>
        <location evidence="2">Cytoskeleton</location>
    </subcellularLocation>
    <subcellularLocation>
        <location evidence="1">Membrane</location>
        <topology evidence="1">Peripheral membrane protein</topology>
    </subcellularLocation>
</comment>
<sequence length="700" mass="75902">MSRSDEVNKMTESVYKGIMDQFNPSLKNFVTMGKHYEKALTGVTVAAKGYFDALVKLGELASDSQGSKELGDTLFQMAEVHRQIQVQLEDVLKLFHSELLTQLEQKLDLDIKYLTATLKKYQSERKSKSDSIERCQSQLKKLRRKSQGSRHPNKYGDREMQYVELMSRRQAELDTLVAVGYRSALTEERRRYCFLVDRQCSVTKLLINYHCKVRELLSQKLSSWQQSCSQPTKLPERALNLLRHTAPQGPGVSGIAELLRHAKLGTVQPEQRLSVQEVPPLLNGAAQQRPLPSSSQSDDPPPLNSPGSQTFHSLAASGGASGGTGTGSPQHTSMPDSASASSNANNRTSANTVTSANAAATSSTSSSTVVSSQAQQTSLILATSTSSLSPSLIPSTMLSLSQGSPSYSSLQGLALPLSAPHSPPLPHSAPLSRAMTPSLHHQVVLGGGNTPLLSHNPMLMKAAEMYATSTLPLPRRPVSDARMGGFMGSTLPRDRVLPLSSPSRVEAMFAHGPEESEGSGGGGACLLHFLPGDALSLLISEPRDGWHYGQNERTGRKGWFPFSYTQPYPATLEPLDSSSPLLSKVNSTSTGQLDKLVSPGLPALTPESEEEGSFPPQRVSTFRPRPYSMADSNQVSLRPKFRGEGVDWAGPPERPALSMLIQELSSDFASLPPSPTRTNPFAHVRLRKTVTNDRSAPIIE</sequence>
<dbReference type="InterPro" id="IPR036028">
    <property type="entry name" value="SH3-like_dom_sf"/>
</dbReference>
<dbReference type="GO" id="GO:0008093">
    <property type="term" value="F:cytoskeletal anchor activity"/>
    <property type="evidence" value="ECO:0007669"/>
    <property type="project" value="InterPro"/>
</dbReference>
<dbReference type="STRING" id="8010.ENSELUP00000035609"/>
<dbReference type="KEGG" id="els:105018995"/>
<reference evidence="20" key="4">
    <citation type="submission" date="2025-09" db="UniProtKB">
        <authorList>
            <consortium name="Ensembl"/>
        </authorList>
    </citation>
    <scope>IDENTIFICATION</scope>
</reference>
<keyword evidence="21" id="KW-1185">Reference proteome</keyword>
<dbReference type="InterPro" id="IPR001452">
    <property type="entry name" value="SH3_domain"/>
</dbReference>
<comment type="function">
    <text evidence="12">Adapter protein that links membrane-bound small G-proteins to cytoplasmic effector proteins. Necessary for CDC42-mediated reorganization of the actin cytoskeleton and for RAC1-mediated membrane ruffling. Involved in the regulation of the actin cytoskeleton by WASF family members and the Arp2/3 complex. Plays a role in neurite growth. Acts syngeristically with ENAH to promote filipodia formation. Plays a role in the reorganization of the actin cytoskeleton in response to bacterial infection. Participates in actin bundling when associated with EPS8, promoting filopodial protrusions.</text>
</comment>
<keyword evidence="11" id="KW-0966">Cell projection</keyword>
<dbReference type="SMART" id="SM00326">
    <property type="entry name" value="SH3"/>
    <property type="match status" value="1"/>
</dbReference>
<dbReference type="Proteomes" id="UP000265140">
    <property type="component" value="Chromosome 20"/>
</dbReference>
<dbReference type="GO" id="GO:0005654">
    <property type="term" value="C:nucleoplasm"/>
    <property type="evidence" value="ECO:0007669"/>
    <property type="project" value="TreeGrafter"/>
</dbReference>
<dbReference type="PANTHER" id="PTHR14206">
    <property type="entry name" value="BRAIN-SPECIFIC ANGIOGENESIS INHIBITOR 1-ASSOCIATED PROTEIN 2"/>
    <property type="match status" value="1"/>
</dbReference>
<evidence type="ECO:0000313" key="21">
    <source>
        <dbReference type="Proteomes" id="UP000265140"/>
    </source>
</evidence>
<dbReference type="GO" id="GO:0051017">
    <property type="term" value="P:actin filament bundle assembly"/>
    <property type="evidence" value="ECO:0007669"/>
    <property type="project" value="TreeGrafter"/>
</dbReference>
<dbReference type="GeneTree" id="ENSGT00940000153560"/>
<dbReference type="Pfam" id="PF08397">
    <property type="entry name" value="IMD"/>
    <property type="match status" value="1"/>
</dbReference>
<evidence type="ECO:0000256" key="10">
    <source>
        <dbReference type="ARBA" id="ARBA00023212"/>
    </source>
</evidence>
<dbReference type="GO" id="GO:0030175">
    <property type="term" value="C:filopodium"/>
    <property type="evidence" value="ECO:0007669"/>
    <property type="project" value="UniProtKB-SubCell"/>
</dbReference>
<reference evidence="20" key="3">
    <citation type="submission" date="2025-08" db="UniProtKB">
        <authorList>
            <consortium name="Ensembl"/>
        </authorList>
    </citation>
    <scope>IDENTIFICATION</scope>
</reference>
<reference evidence="20" key="2">
    <citation type="submission" date="2020-02" db="EMBL/GenBank/DDBJ databases">
        <title>Esox lucius (northern pike) genome, fEsoLuc1, primary haplotype.</title>
        <authorList>
            <person name="Myers G."/>
            <person name="Karagic N."/>
            <person name="Meyer A."/>
            <person name="Pippel M."/>
            <person name="Reichard M."/>
            <person name="Winkler S."/>
            <person name="Tracey A."/>
            <person name="Sims Y."/>
            <person name="Howe K."/>
            <person name="Rhie A."/>
            <person name="Formenti G."/>
            <person name="Durbin R."/>
            <person name="Fedrigo O."/>
            <person name="Jarvis E.D."/>
        </authorList>
    </citation>
    <scope>NUCLEOTIDE SEQUENCE [LARGE SCALE GENOMIC DNA]</scope>
</reference>
<evidence type="ECO:0000256" key="5">
    <source>
        <dbReference type="ARBA" id="ARBA00022443"/>
    </source>
</evidence>
<keyword evidence="10" id="KW-0206">Cytoskeleton</keyword>
<evidence type="ECO:0000256" key="8">
    <source>
        <dbReference type="ARBA" id="ARBA00023054"/>
    </source>
</evidence>
<evidence type="ECO:0000313" key="20">
    <source>
        <dbReference type="Ensembl" id="ENSELUP00000035609.1"/>
    </source>
</evidence>
<feature type="compositionally biased region" description="Low complexity" evidence="17">
    <location>
        <begin position="337"/>
        <end position="369"/>
    </location>
</feature>
<feature type="domain" description="IMD" evidence="19">
    <location>
        <begin position="1"/>
        <end position="248"/>
    </location>
</feature>
<evidence type="ECO:0000256" key="2">
    <source>
        <dbReference type="ARBA" id="ARBA00004245"/>
    </source>
</evidence>
<dbReference type="InParanoid" id="A0A3P9A4E7"/>
<dbReference type="InterPro" id="IPR013606">
    <property type="entry name" value="I-BAR_dom"/>
</dbReference>
<dbReference type="PROSITE" id="PS51338">
    <property type="entry name" value="IMD"/>
    <property type="match status" value="1"/>
</dbReference>
<evidence type="ECO:0000256" key="15">
    <source>
        <dbReference type="PROSITE-ProRule" id="PRU00192"/>
    </source>
</evidence>
<feature type="domain" description="SH3" evidence="18">
    <location>
        <begin position="500"/>
        <end position="570"/>
    </location>
</feature>
<dbReference type="PANTHER" id="PTHR14206:SF6">
    <property type="entry name" value="BRAIN-SPECIFIC ANGIOGENESIS INHIBITOR 1-ASSOCIATED PROTEIN 2"/>
    <property type="match status" value="1"/>
</dbReference>
<accession>A0A3P9A4E7</accession>
<dbReference type="RefSeq" id="XP_010883143.1">
    <property type="nucleotide sequence ID" value="XM_010884841.4"/>
</dbReference>
<evidence type="ECO:0000256" key="12">
    <source>
        <dbReference type="ARBA" id="ARBA00025545"/>
    </source>
</evidence>
<dbReference type="GO" id="GO:0005829">
    <property type="term" value="C:cytosol"/>
    <property type="evidence" value="ECO:0007669"/>
    <property type="project" value="TreeGrafter"/>
</dbReference>
<dbReference type="Gene3D" id="2.30.30.40">
    <property type="entry name" value="SH3 Domains"/>
    <property type="match status" value="1"/>
</dbReference>